<dbReference type="InterPro" id="IPR001515">
    <property type="entry name" value="Ribosomal_eL32"/>
</dbReference>
<reference evidence="5" key="1">
    <citation type="submission" date="2023-05" db="EMBL/GenBank/DDBJ databases">
        <authorList>
            <person name="Stuckert A."/>
        </authorList>
    </citation>
    <scope>NUCLEOTIDE SEQUENCE</scope>
</reference>
<dbReference type="SUPFAM" id="SSF52042">
    <property type="entry name" value="Ribosomal protein L32e"/>
    <property type="match status" value="1"/>
</dbReference>
<evidence type="ECO:0000256" key="3">
    <source>
        <dbReference type="ARBA" id="ARBA00023274"/>
    </source>
</evidence>
<organism evidence="5 6">
    <name type="scientific">Staurois parvus</name>
    <dbReference type="NCBI Taxonomy" id="386267"/>
    <lineage>
        <taxon>Eukaryota</taxon>
        <taxon>Metazoa</taxon>
        <taxon>Chordata</taxon>
        <taxon>Craniata</taxon>
        <taxon>Vertebrata</taxon>
        <taxon>Euteleostomi</taxon>
        <taxon>Amphibia</taxon>
        <taxon>Batrachia</taxon>
        <taxon>Anura</taxon>
        <taxon>Neobatrachia</taxon>
        <taxon>Ranoidea</taxon>
        <taxon>Ranidae</taxon>
        <taxon>Staurois</taxon>
    </lineage>
</organism>
<dbReference type="PANTHER" id="PTHR23413">
    <property type="entry name" value="60S RIBOSOMAL PROTEIN L32 AND DNA-DIRECTED RNA POLYMERASE II, SUBUNIT N"/>
    <property type="match status" value="1"/>
</dbReference>
<keyword evidence="6" id="KW-1185">Reference proteome</keyword>
<proteinExistence type="inferred from homology"/>
<evidence type="ECO:0000256" key="4">
    <source>
        <dbReference type="ARBA" id="ARBA00035335"/>
    </source>
</evidence>
<dbReference type="Proteomes" id="UP001162483">
    <property type="component" value="Unassembled WGS sequence"/>
</dbReference>
<evidence type="ECO:0000313" key="6">
    <source>
        <dbReference type="Proteomes" id="UP001162483"/>
    </source>
</evidence>
<accession>A0ABN9HFJ8</accession>
<evidence type="ECO:0000256" key="2">
    <source>
        <dbReference type="ARBA" id="ARBA00022980"/>
    </source>
</evidence>
<name>A0ABN9HFJ8_9NEOB</name>
<dbReference type="InterPro" id="IPR036351">
    <property type="entry name" value="Ribosomal_eL32_sf"/>
</dbReference>
<dbReference type="EMBL" id="CATNWA010020500">
    <property type="protein sequence ID" value="CAI9618691.1"/>
    <property type="molecule type" value="Genomic_DNA"/>
</dbReference>
<evidence type="ECO:0000256" key="1">
    <source>
        <dbReference type="ARBA" id="ARBA00008431"/>
    </source>
</evidence>
<keyword evidence="3" id="KW-0687">Ribonucleoprotein</keyword>
<protein>
    <recommendedName>
        <fullName evidence="4">60S ribosomal protein L32</fullName>
    </recommendedName>
</protein>
<sequence>MISNKSFCTEIAHNISSKNHKAIVERVAQLAIKLTNPSGRLFSEKK</sequence>
<dbReference type="Pfam" id="PF01655">
    <property type="entry name" value="Ribosomal_L32e"/>
    <property type="match status" value="1"/>
</dbReference>
<dbReference type="PANTHER" id="PTHR23413:SF1">
    <property type="entry name" value="RIBOSOMAL PROTEIN L32"/>
    <property type="match status" value="1"/>
</dbReference>
<gene>
    <name evidence="5" type="ORF">SPARVUS_LOCUS15713885</name>
</gene>
<comment type="caution">
    <text evidence="5">The sequence shown here is derived from an EMBL/GenBank/DDBJ whole genome shotgun (WGS) entry which is preliminary data.</text>
</comment>
<comment type="similarity">
    <text evidence="1">Belongs to the eukaryotic ribosomal protein eL32 family.</text>
</comment>
<keyword evidence="2" id="KW-0689">Ribosomal protein</keyword>
<evidence type="ECO:0000313" key="5">
    <source>
        <dbReference type="EMBL" id="CAI9618691.1"/>
    </source>
</evidence>